<evidence type="ECO:0000313" key="3">
    <source>
        <dbReference type="Proteomes" id="UP000507245"/>
    </source>
</evidence>
<sequence length="119" mass="13047">MFGSSAKSRPISSKCRQMPNGIAKSPSSIHLKLPSSSAIIHLRSASQDNWHVPVTDPCPQRMNAHIHGCEASNHTPRVEANMFLGIALSNSNKSNWGAQIAINLENTYVLQIPTVNRYL</sequence>
<name>A0A6J5XID5_PRUAR</name>
<protein>
    <submittedName>
        <fullName evidence="2">Uncharacterized protein</fullName>
    </submittedName>
</protein>
<keyword evidence="3" id="KW-1185">Reference proteome</keyword>
<feature type="compositionally biased region" description="Polar residues" evidence="1">
    <location>
        <begin position="1"/>
        <end position="15"/>
    </location>
</feature>
<accession>A0A6J5XID5</accession>
<dbReference type="AlphaFoldDB" id="A0A6J5XID5"/>
<proteinExistence type="predicted"/>
<dbReference type="Proteomes" id="UP000507245">
    <property type="component" value="Unassembled WGS sequence"/>
</dbReference>
<evidence type="ECO:0000256" key="1">
    <source>
        <dbReference type="SAM" id="MobiDB-lite"/>
    </source>
</evidence>
<dbReference type="EMBL" id="CAEKKB010000006">
    <property type="protein sequence ID" value="CAB4313560.1"/>
    <property type="molecule type" value="Genomic_DNA"/>
</dbReference>
<gene>
    <name evidence="2" type="ORF">ORAREDHAP_LOCUS36752</name>
</gene>
<evidence type="ECO:0000313" key="2">
    <source>
        <dbReference type="EMBL" id="CAB4313560.1"/>
    </source>
</evidence>
<reference evidence="3" key="1">
    <citation type="journal article" date="2020" name="Genome Biol.">
        <title>Gamete binning: chromosome-level and haplotype-resolved genome assembly enabled by high-throughput single-cell sequencing of gamete genomes.</title>
        <authorList>
            <person name="Campoy J.A."/>
            <person name="Sun H."/>
            <person name="Goel M."/>
            <person name="Jiao W.-B."/>
            <person name="Folz-Donahue K."/>
            <person name="Wang N."/>
            <person name="Rubio M."/>
            <person name="Liu C."/>
            <person name="Kukat C."/>
            <person name="Ruiz D."/>
            <person name="Huettel B."/>
            <person name="Schneeberger K."/>
        </authorList>
    </citation>
    <scope>NUCLEOTIDE SEQUENCE [LARGE SCALE GENOMIC DNA]</scope>
    <source>
        <strain evidence="3">cv. Rojo Pasion</strain>
    </source>
</reference>
<organism evidence="2 3">
    <name type="scientific">Prunus armeniaca</name>
    <name type="common">Apricot</name>
    <name type="synonym">Armeniaca vulgaris</name>
    <dbReference type="NCBI Taxonomy" id="36596"/>
    <lineage>
        <taxon>Eukaryota</taxon>
        <taxon>Viridiplantae</taxon>
        <taxon>Streptophyta</taxon>
        <taxon>Embryophyta</taxon>
        <taxon>Tracheophyta</taxon>
        <taxon>Spermatophyta</taxon>
        <taxon>Magnoliopsida</taxon>
        <taxon>eudicotyledons</taxon>
        <taxon>Gunneridae</taxon>
        <taxon>Pentapetalae</taxon>
        <taxon>rosids</taxon>
        <taxon>fabids</taxon>
        <taxon>Rosales</taxon>
        <taxon>Rosaceae</taxon>
        <taxon>Amygdaloideae</taxon>
        <taxon>Amygdaleae</taxon>
        <taxon>Prunus</taxon>
    </lineage>
</organism>
<feature type="region of interest" description="Disordered" evidence="1">
    <location>
        <begin position="1"/>
        <end position="27"/>
    </location>
</feature>